<dbReference type="STRING" id="1121098.HMPREF1534_00302"/>
<name>U6RRC1_9BACT</name>
<dbReference type="RefSeq" id="WP_005936147.1">
    <property type="nucleotide sequence ID" value="NZ_KB890364.1"/>
</dbReference>
<dbReference type="GeneID" id="60063618"/>
<dbReference type="HOGENOM" id="CLU_2393680_0_0_10"/>
<evidence type="ECO:0000313" key="1">
    <source>
        <dbReference type="EMBL" id="EOA58336.1"/>
    </source>
</evidence>
<dbReference type="PATRIC" id="fig|1121098.3.peg.305"/>
<gene>
    <name evidence="1" type="ORF">HMPREF1534_00302</name>
</gene>
<evidence type="ECO:0000313" key="2">
    <source>
        <dbReference type="Proteomes" id="UP000017831"/>
    </source>
</evidence>
<protein>
    <submittedName>
        <fullName evidence="1">Uncharacterized protein</fullName>
    </submittedName>
</protein>
<dbReference type="eggNOG" id="ENOG5032QGY">
    <property type="taxonomic scope" value="Bacteria"/>
</dbReference>
<comment type="caution">
    <text evidence="1">The sequence shown here is derived from an EMBL/GenBank/DDBJ whole genome shotgun (WGS) entry which is preliminary data.</text>
</comment>
<dbReference type="AlphaFoldDB" id="U6RRC1"/>
<keyword evidence="2" id="KW-1185">Reference proteome</keyword>
<proteinExistence type="predicted"/>
<accession>U6RRC1</accession>
<dbReference type="Proteomes" id="UP000017831">
    <property type="component" value="Unassembled WGS sequence"/>
</dbReference>
<dbReference type="EMBL" id="AQHY01000004">
    <property type="protein sequence ID" value="EOA58336.1"/>
    <property type="molecule type" value="Genomic_DNA"/>
</dbReference>
<sequence>MAILTYKCNIAKEKRPKWLKLLICVLANAQRCDYEGTRDDFDHLKYSLDRYLDQLRLGQTLTSRVTTEIIEDSGNTVLIVKRNGTPLLSVYIKQ</sequence>
<organism evidence="1 2">
    <name type="scientific">Phocaeicola massiliensis B84634 = Timone 84634 = DSM 17679 = JCM 13223</name>
    <dbReference type="NCBI Taxonomy" id="1121098"/>
    <lineage>
        <taxon>Bacteria</taxon>
        <taxon>Pseudomonadati</taxon>
        <taxon>Bacteroidota</taxon>
        <taxon>Bacteroidia</taxon>
        <taxon>Bacteroidales</taxon>
        <taxon>Bacteroidaceae</taxon>
        <taxon>Phocaeicola</taxon>
    </lineage>
</organism>
<reference evidence="1 2" key="1">
    <citation type="submission" date="2013-04" db="EMBL/GenBank/DDBJ databases">
        <title>The Genome Sequence of Bacteroides massiliensis DSM 17679.</title>
        <authorList>
            <consortium name="The Broad Institute Genomics Platform"/>
            <person name="Earl A."/>
            <person name="Ward D."/>
            <person name="Feldgarden M."/>
            <person name="Gevers D."/>
            <person name="Martens E."/>
            <person name="Fenner L."/>
            <person name="Roux V."/>
            <person name="Mallet M.N."/>
            <person name="Raoult D."/>
            <person name="Walker B."/>
            <person name="Young S."/>
            <person name="Zeng Q."/>
            <person name="Gargeya S."/>
            <person name="Fitzgerald M."/>
            <person name="Haas B."/>
            <person name="Abouelleil A."/>
            <person name="Allen A.W."/>
            <person name="Alvarado L."/>
            <person name="Arachchi H.M."/>
            <person name="Berlin A.M."/>
            <person name="Chapman S.B."/>
            <person name="Gainer-Dewar J."/>
            <person name="Goldberg J."/>
            <person name="Griggs A."/>
            <person name="Gujja S."/>
            <person name="Hansen M."/>
            <person name="Howarth C."/>
            <person name="Imamovic A."/>
            <person name="Ireland A."/>
            <person name="Larimer J."/>
            <person name="McCowan C."/>
            <person name="Murphy C."/>
            <person name="Pearson M."/>
            <person name="Poon T.W."/>
            <person name="Priest M."/>
            <person name="Roberts A."/>
            <person name="Saif S."/>
            <person name="Shea T."/>
            <person name="Sisk P."/>
            <person name="Sykes S."/>
            <person name="Wortman J."/>
            <person name="Nusbaum C."/>
            <person name="Birren B."/>
        </authorList>
    </citation>
    <scope>NUCLEOTIDE SEQUENCE [LARGE SCALE GENOMIC DNA]</scope>
    <source>
        <strain evidence="2">B84634 / Timone 84634 / DSM 17679 / JCM 13223</strain>
    </source>
</reference>